<protein>
    <submittedName>
        <fullName evidence="1">Uncharacterized protein</fullName>
    </submittedName>
</protein>
<organism evidence="1 2">
    <name type="scientific">Roridomyces roridus</name>
    <dbReference type="NCBI Taxonomy" id="1738132"/>
    <lineage>
        <taxon>Eukaryota</taxon>
        <taxon>Fungi</taxon>
        <taxon>Dikarya</taxon>
        <taxon>Basidiomycota</taxon>
        <taxon>Agaricomycotina</taxon>
        <taxon>Agaricomycetes</taxon>
        <taxon>Agaricomycetidae</taxon>
        <taxon>Agaricales</taxon>
        <taxon>Marasmiineae</taxon>
        <taxon>Mycenaceae</taxon>
        <taxon>Roridomyces</taxon>
    </lineage>
</organism>
<comment type="caution">
    <text evidence="1">The sequence shown here is derived from an EMBL/GenBank/DDBJ whole genome shotgun (WGS) entry which is preliminary data.</text>
</comment>
<sequence>MLVNQTKNSRKIHPTAIAVSQLLTAGAASTSPKVMLEKFTSMLGIPDVQTARGLKQCHQDFDAISSTLDEMFTQMRANPGCDDLHTFSTIVIYGRMAEDISLRTRIFNETHFLQNAVALLFSSNLKAGQAVIGALDLITRVPLNETVILDKLASFTSNVLRYAETHCPDGECMEDTMGIVTRCTVALLAGPDPGAAILALLPRVIRLSLDVVLLPTSTLLALRNMVISYSWMSGPLATHSLSCPDVTEFLVAGTRARDIRTRCLTQSTLLDMYRGKTRTAVRTPNDLSGY</sequence>
<dbReference type="EMBL" id="JARKIF010000005">
    <property type="protein sequence ID" value="KAJ7638199.1"/>
    <property type="molecule type" value="Genomic_DNA"/>
</dbReference>
<accession>A0AAD7C3F5</accession>
<proteinExistence type="predicted"/>
<keyword evidence="2" id="KW-1185">Reference proteome</keyword>
<evidence type="ECO:0000313" key="1">
    <source>
        <dbReference type="EMBL" id="KAJ7638199.1"/>
    </source>
</evidence>
<reference evidence="1" key="1">
    <citation type="submission" date="2023-03" db="EMBL/GenBank/DDBJ databases">
        <title>Massive genome expansion in bonnet fungi (Mycena s.s.) driven by repeated elements and novel gene families across ecological guilds.</title>
        <authorList>
            <consortium name="Lawrence Berkeley National Laboratory"/>
            <person name="Harder C.B."/>
            <person name="Miyauchi S."/>
            <person name="Viragh M."/>
            <person name="Kuo A."/>
            <person name="Thoen E."/>
            <person name="Andreopoulos B."/>
            <person name="Lu D."/>
            <person name="Skrede I."/>
            <person name="Drula E."/>
            <person name="Henrissat B."/>
            <person name="Morin E."/>
            <person name="Kohler A."/>
            <person name="Barry K."/>
            <person name="LaButti K."/>
            <person name="Morin E."/>
            <person name="Salamov A."/>
            <person name="Lipzen A."/>
            <person name="Mereny Z."/>
            <person name="Hegedus B."/>
            <person name="Baldrian P."/>
            <person name="Stursova M."/>
            <person name="Weitz H."/>
            <person name="Taylor A."/>
            <person name="Grigoriev I.V."/>
            <person name="Nagy L.G."/>
            <person name="Martin F."/>
            <person name="Kauserud H."/>
        </authorList>
    </citation>
    <scope>NUCLEOTIDE SEQUENCE</scope>
    <source>
        <strain evidence="1">9284</strain>
    </source>
</reference>
<name>A0AAD7C3F5_9AGAR</name>
<dbReference type="Proteomes" id="UP001221142">
    <property type="component" value="Unassembled WGS sequence"/>
</dbReference>
<evidence type="ECO:0000313" key="2">
    <source>
        <dbReference type="Proteomes" id="UP001221142"/>
    </source>
</evidence>
<dbReference type="AlphaFoldDB" id="A0AAD7C3F5"/>
<gene>
    <name evidence="1" type="ORF">FB45DRAFT_1023007</name>
</gene>